<keyword evidence="3" id="KW-1015">Disulfide bond</keyword>
<protein>
    <recommendedName>
        <fullName evidence="6">SCO family protein</fullName>
    </recommendedName>
</protein>
<name>A0A2N0B4K3_9LEPT</name>
<sequence>MKIIFFLSKAVAGLSVFVCFYLVFVANPFRIRDSSGLDVSGVLTDREIPEFRLYDFGNFLFTKSSLLGKPYLIYFVYGNCKSVCSVGISKLEKYASRNALSAYDLALISLNPEKDRKEDSNLFRSVAHWKKAPLLLFPENRSEAESLARSFRISVFSGSEDEILHSDLLFVTEGNGKFAAVIPDFSETKQDLSSVFTRTFRGN</sequence>
<evidence type="ECO:0000256" key="3">
    <source>
        <dbReference type="PIRSR" id="PIRSR603782-2"/>
    </source>
</evidence>
<reference evidence="5" key="1">
    <citation type="submission" date="2017-07" db="EMBL/GenBank/DDBJ databases">
        <title>Leptospira spp. isolated from tropical soils.</title>
        <authorList>
            <person name="Thibeaux R."/>
            <person name="Iraola G."/>
            <person name="Ferres I."/>
            <person name="Bierque E."/>
            <person name="Girault D."/>
            <person name="Soupe-Gilbert M.-E."/>
            <person name="Picardeau M."/>
            <person name="Goarant C."/>
        </authorList>
    </citation>
    <scope>NUCLEOTIDE SEQUENCE [LARGE SCALE GENOMIC DNA]</scope>
    <source>
        <strain evidence="5">ATI7-C-A5</strain>
    </source>
</reference>
<evidence type="ECO:0000256" key="1">
    <source>
        <dbReference type="ARBA" id="ARBA00010996"/>
    </source>
</evidence>
<dbReference type="OrthoDB" id="5616157at2"/>
<dbReference type="EMBL" id="NPEF01000273">
    <property type="protein sequence ID" value="PJZ91480.1"/>
    <property type="molecule type" value="Genomic_DNA"/>
</dbReference>
<keyword evidence="2" id="KW-0479">Metal-binding</keyword>
<feature type="binding site" evidence="2">
    <location>
        <position position="165"/>
    </location>
    <ligand>
        <name>Cu cation</name>
        <dbReference type="ChEBI" id="CHEBI:23378"/>
    </ligand>
</feature>
<feature type="binding site" evidence="2">
    <location>
        <position position="80"/>
    </location>
    <ligand>
        <name>Cu cation</name>
        <dbReference type="ChEBI" id="CHEBI:23378"/>
    </ligand>
</feature>
<feature type="binding site" evidence="2">
    <location>
        <position position="84"/>
    </location>
    <ligand>
        <name>Cu cation</name>
        <dbReference type="ChEBI" id="CHEBI:23378"/>
    </ligand>
</feature>
<keyword evidence="4" id="KW-1133">Transmembrane helix</keyword>
<proteinExistence type="inferred from homology"/>
<evidence type="ECO:0000256" key="4">
    <source>
        <dbReference type="SAM" id="Phobius"/>
    </source>
</evidence>
<dbReference type="InterPro" id="IPR003782">
    <property type="entry name" value="SCO1/SenC"/>
</dbReference>
<keyword evidence="4" id="KW-0472">Membrane</keyword>
<evidence type="ECO:0000313" key="5">
    <source>
        <dbReference type="EMBL" id="PJZ91480.1"/>
    </source>
</evidence>
<dbReference type="Gene3D" id="3.40.30.10">
    <property type="entry name" value="Glutaredoxin"/>
    <property type="match status" value="1"/>
</dbReference>
<evidence type="ECO:0000256" key="2">
    <source>
        <dbReference type="PIRSR" id="PIRSR603782-1"/>
    </source>
</evidence>
<keyword evidence="2" id="KW-0186">Copper</keyword>
<dbReference type="GO" id="GO:0046872">
    <property type="term" value="F:metal ion binding"/>
    <property type="evidence" value="ECO:0007669"/>
    <property type="project" value="UniProtKB-KW"/>
</dbReference>
<comment type="caution">
    <text evidence="5">The sequence shown here is derived from an EMBL/GenBank/DDBJ whole genome shotgun (WGS) entry which is preliminary data.</text>
</comment>
<dbReference type="Pfam" id="PF02630">
    <property type="entry name" value="SCO1-SenC"/>
    <property type="match status" value="1"/>
</dbReference>
<dbReference type="InterPro" id="IPR036249">
    <property type="entry name" value="Thioredoxin-like_sf"/>
</dbReference>
<feature type="disulfide bond" description="Redox-active" evidence="3">
    <location>
        <begin position="80"/>
        <end position="84"/>
    </location>
</feature>
<dbReference type="SUPFAM" id="SSF52833">
    <property type="entry name" value="Thioredoxin-like"/>
    <property type="match status" value="1"/>
</dbReference>
<dbReference type="AlphaFoldDB" id="A0A2N0B4K3"/>
<organism evidence="5">
    <name type="scientific">Leptospira ellisii</name>
    <dbReference type="NCBI Taxonomy" id="2023197"/>
    <lineage>
        <taxon>Bacteria</taxon>
        <taxon>Pseudomonadati</taxon>
        <taxon>Spirochaetota</taxon>
        <taxon>Spirochaetia</taxon>
        <taxon>Leptospirales</taxon>
        <taxon>Leptospiraceae</taxon>
        <taxon>Leptospira</taxon>
    </lineage>
</organism>
<feature type="transmembrane region" description="Helical" evidence="4">
    <location>
        <begin position="6"/>
        <end position="26"/>
    </location>
</feature>
<comment type="similarity">
    <text evidence="1">Belongs to the SCO1/2 family.</text>
</comment>
<accession>A0A2N0B4K3</accession>
<gene>
    <name evidence="5" type="ORF">CH379_18440</name>
</gene>
<keyword evidence="4" id="KW-0812">Transmembrane</keyword>
<evidence type="ECO:0008006" key="6">
    <source>
        <dbReference type="Google" id="ProtNLM"/>
    </source>
</evidence>